<evidence type="ECO:0000256" key="1">
    <source>
        <dbReference type="ARBA" id="ARBA00023015"/>
    </source>
</evidence>
<protein>
    <submittedName>
        <fullName evidence="5">LuxR family transcriptional regulator</fullName>
    </submittedName>
</protein>
<dbReference type="AlphaFoldDB" id="A0A7Y6URE2"/>
<evidence type="ECO:0000259" key="4">
    <source>
        <dbReference type="PROSITE" id="PS50043"/>
    </source>
</evidence>
<dbReference type="PANTHER" id="PTHR44688:SF16">
    <property type="entry name" value="DNA-BINDING TRANSCRIPTIONAL ACTIVATOR DEVR_DOSR"/>
    <property type="match status" value="1"/>
</dbReference>
<dbReference type="PROSITE" id="PS50043">
    <property type="entry name" value="HTH_LUXR_2"/>
    <property type="match status" value="1"/>
</dbReference>
<reference evidence="5 6" key="1">
    <citation type="submission" date="2020-06" db="EMBL/GenBank/DDBJ databases">
        <authorList>
            <person name="Grouzdev D.S."/>
        </authorList>
    </citation>
    <scope>NUCLEOTIDE SEQUENCE [LARGE SCALE GENOMIC DNA]</scope>
    <source>
        <strain evidence="5 6">HO-A22</strain>
    </source>
</reference>
<dbReference type="Gene3D" id="1.10.10.10">
    <property type="entry name" value="Winged helix-like DNA-binding domain superfamily/Winged helix DNA-binding domain"/>
    <property type="match status" value="1"/>
</dbReference>
<evidence type="ECO:0000256" key="2">
    <source>
        <dbReference type="ARBA" id="ARBA00023125"/>
    </source>
</evidence>
<dbReference type="SMART" id="SM00421">
    <property type="entry name" value="HTH_LUXR"/>
    <property type="match status" value="1"/>
</dbReference>
<name>A0A7Y6URE2_9HYPH</name>
<evidence type="ECO:0000256" key="3">
    <source>
        <dbReference type="ARBA" id="ARBA00023163"/>
    </source>
</evidence>
<keyword evidence="3" id="KW-0804">Transcription</keyword>
<feature type="domain" description="HTH luxR-type" evidence="4">
    <location>
        <begin position="205"/>
        <end position="270"/>
    </location>
</feature>
<keyword evidence="2" id="KW-0238">DNA-binding</keyword>
<dbReference type="PRINTS" id="PR00038">
    <property type="entry name" value="HTHLUXR"/>
</dbReference>
<keyword evidence="1" id="KW-0805">Transcription regulation</keyword>
<keyword evidence="6" id="KW-1185">Reference proteome</keyword>
<dbReference type="SUPFAM" id="SSF46894">
    <property type="entry name" value="C-terminal effector domain of the bipartite response regulators"/>
    <property type="match status" value="1"/>
</dbReference>
<dbReference type="InterPro" id="IPR016032">
    <property type="entry name" value="Sig_transdc_resp-reg_C-effctor"/>
</dbReference>
<dbReference type="CDD" id="cd06170">
    <property type="entry name" value="LuxR_C_like"/>
    <property type="match status" value="1"/>
</dbReference>
<dbReference type="EMBL" id="JABWDU010000010">
    <property type="protein sequence ID" value="NVD42708.1"/>
    <property type="molecule type" value="Genomic_DNA"/>
</dbReference>
<dbReference type="InterPro" id="IPR036388">
    <property type="entry name" value="WH-like_DNA-bd_sf"/>
</dbReference>
<dbReference type="PANTHER" id="PTHR44688">
    <property type="entry name" value="DNA-BINDING TRANSCRIPTIONAL ACTIVATOR DEVR_DOSR"/>
    <property type="match status" value="1"/>
</dbReference>
<dbReference type="InterPro" id="IPR000792">
    <property type="entry name" value="Tscrpt_reg_LuxR_C"/>
</dbReference>
<organism evidence="5 6">
    <name type="scientific">Ensifer oleiphilus</name>
    <dbReference type="NCBI Taxonomy" id="2742698"/>
    <lineage>
        <taxon>Bacteria</taxon>
        <taxon>Pseudomonadati</taxon>
        <taxon>Pseudomonadota</taxon>
        <taxon>Alphaproteobacteria</taxon>
        <taxon>Hyphomicrobiales</taxon>
        <taxon>Rhizobiaceae</taxon>
        <taxon>Sinorhizobium/Ensifer group</taxon>
        <taxon>Ensifer</taxon>
    </lineage>
</organism>
<evidence type="ECO:0000313" key="5">
    <source>
        <dbReference type="EMBL" id="NVD42708.1"/>
    </source>
</evidence>
<dbReference type="GO" id="GO:0006355">
    <property type="term" value="P:regulation of DNA-templated transcription"/>
    <property type="evidence" value="ECO:0007669"/>
    <property type="project" value="InterPro"/>
</dbReference>
<dbReference type="GO" id="GO:0003677">
    <property type="term" value="F:DNA binding"/>
    <property type="evidence" value="ECO:0007669"/>
    <property type="project" value="UniProtKB-KW"/>
</dbReference>
<dbReference type="Pfam" id="PF00196">
    <property type="entry name" value="GerE"/>
    <property type="match status" value="1"/>
</dbReference>
<dbReference type="Proteomes" id="UP000520198">
    <property type="component" value="Unassembled WGS sequence"/>
</dbReference>
<sequence length="298" mass="33168">MNGSIATSEPGAVTQSPAINELAMSLIGNIGRMDFQERLAEALKQHVSVDAGLILLYRGESAPKILFNDWQTHRGLSDIRHYLQGPYRLDPFYQLAVENEDDGLYRLSQIAPSFDRTQYYREYYQHSGLHDEFNFIVSLDDASKIAISLGRKRTSIAFSEQEVQLLESLAPILRTAVIRHFRDLRPETLDGEGSALQKALAQAIGNFGRSILTERECQVAQLVLRGYSVKGAATQLGISPATVKLHRRNLYSKLDITSQTALFALFIDAVSSARNVYEDPLSGYLAKRGQLTGELACN</sequence>
<accession>A0A7Y6URE2</accession>
<gene>
    <name evidence="5" type="ORF">HT585_27935</name>
</gene>
<evidence type="ECO:0000313" key="6">
    <source>
        <dbReference type="Proteomes" id="UP000520198"/>
    </source>
</evidence>
<dbReference type="RefSeq" id="WP_176356054.1">
    <property type="nucleotide sequence ID" value="NZ_JABWDU010000010.1"/>
</dbReference>
<comment type="caution">
    <text evidence="5">The sequence shown here is derived from an EMBL/GenBank/DDBJ whole genome shotgun (WGS) entry which is preliminary data.</text>
</comment>
<proteinExistence type="predicted"/>